<accession>A0ABQ8IRB7</accession>
<reference evidence="1 2" key="2">
    <citation type="journal article" date="2022" name="Mol. Biol. Evol.">
        <title>Comparative Genomics Reveals Insights into the Divergent Evolution of Astigmatic Mites and Household Pest Adaptations.</title>
        <authorList>
            <person name="Xiong Q."/>
            <person name="Wan A.T."/>
            <person name="Liu X."/>
            <person name="Fung C.S."/>
            <person name="Xiao X."/>
            <person name="Malainual N."/>
            <person name="Hou J."/>
            <person name="Wang L."/>
            <person name="Wang M."/>
            <person name="Yang K.Y."/>
            <person name="Cui Y."/>
            <person name="Leung E.L."/>
            <person name="Nong W."/>
            <person name="Shin S.K."/>
            <person name="Au S.W."/>
            <person name="Jeong K.Y."/>
            <person name="Chew F.T."/>
            <person name="Hui J.H."/>
            <person name="Leung T.F."/>
            <person name="Tungtrongchitr A."/>
            <person name="Zhong N."/>
            <person name="Liu Z."/>
            <person name="Tsui S.K."/>
        </authorList>
    </citation>
    <scope>NUCLEOTIDE SEQUENCE [LARGE SCALE GENOMIC DNA]</scope>
    <source>
        <strain evidence="1">Derp</strain>
    </source>
</reference>
<gene>
    <name evidence="1" type="ORF">DERP_009806</name>
</gene>
<evidence type="ECO:0000313" key="2">
    <source>
        <dbReference type="Proteomes" id="UP000887458"/>
    </source>
</evidence>
<comment type="caution">
    <text evidence="1">The sequence shown here is derived from an EMBL/GenBank/DDBJ whole genome shotgun (WGS) entry which is preliminary data.</text>
</comment>
<proteinExistence type="predicted"/>
<dbReference type="Proteomes" id="UP000887458">
    <property type="component" value="Unassembled WGS sequence"/>
</dbReference>
<protein>
    <submittedName>
        <fullName evidence="1">Uncharacterized protein</fullName>
    </submittedName>
</protein>
<dbReference type="EMBL" id="NJHN03000128">
    <property type="protein sequence ID" value="KAH9412824.1"/>
    <property type="molecule type" value="Genomic_DNA"/>
</dbReference>
<name>A0ABQ8IRB7_DERPT</name>
<organism evidence="1 2">
    <name type="scientific">Dermatophagoides pteronyssinus</name>
    <name type="common">European house dust mite</name>
    <dbReference type="NCBI Taxonomy" id="6956"/>
    <lineage>
        <taxon>Eukaryota</taxon>
        <taxon>Metazoa</taxon>
        <taxon>Ecdysozoa</taxon>
        <taxon>Arthropoda</taxon>
        <taxon>Chelicerata</taxon>
        <taxon>Arachnida</taxon>
        <taxon>Acari</taxon>
        <taxon>Acariformes</taxon>
        <taxon>Sarcoptiformes</taxon>
        <taxon>Astigmata</taxon>
        <taxon>Psoroptidia</taxon>
        <taxon>Analgoidea</taxon>
        <taxon>Pyroglyphidae</taxon>
        <taxon>Dermatophagoidinae</taxon>
        <taxon>Dermatophagoides</taxon>
    </lineage>
</organism>
<keyword evidence="2" id="KW-1185">Reference proteome</keyword>
<reference evidence="1 2" key="1">
    <citation type="journal article" date="2018" name="J. Allergy Clin. Immunol.">
        <title>High-quality assembly of Dermatophagoides pteronyssinus genome and transcriptome reveals a wide range of novel allergens.</title>
        <authorList>
            <person name="Liu X.Y."/>
            <person name="Yang K.Y."/>
            <person name="Wang M.Q."/>
            <person name="Kwok J.S."/>
            <person name="Zeng X."/>
            <person name="Yang Z."/>
            <person name="Xiao X.J."/>
            <person name="Lau C.P."/>
            <person name="Li Y."/>
            <person name="Huang Z.M."/>
            <person name="Ba J.G."/>
            <person name="Yim A.K."/>
            <person name="Ouyang C.Y."/>
            <person name="Ngai S.M."/>
            <person name="Chan T.F."/>
            <person name="Leung E.L."/>
            <person name="Liu L."/>
            <person name="Liu Z.G."/>
            <person name="Tsui S.K."/>
        </authorList>
    </citation>
    <scope>NUCLEOTIDE SEQUENCE [LARGE SCALE GENOMIC DNA]</scope>
    <source>
        <strain evidence="1">Derp</strain>
    </source>
</reference>
<evidence type="ECO:0000313" key="1">
    <source>
        <dbReference type="EMBL" id="KAH9412824.1"/>
    </source>
</evidence>
<sequence length="97" mass="10526">MLNVHIICMAKLDMIAINEPDGIDFVGRSKSEPILTPAITPIVAGKNIPIVSNNCLHCNHNVINDIAPPIREPSTVAIKICMFARAETVCRVYSGSK</sequence>